<feature type="transmembrane region" description="Helical" evidence="6">
    <location>
        <begin position="120"/>
        <end position="141"/>
    </location>
</feature>
<sequence>MGLIFKQSFKNTLIIYLGFLVGGLNTILLYPRILESEYYGLTSYLLSYSNVIMPLTAFGIQYTIVKFFSSYISKEDKDRFLTVAIFLPLLVALPIGFLWDNIHDYIVQKLPKENLIVKDYTIVIYIVAVCCAYFEVFYSWAKVQLQTVFGNVLKEFWNRAVVMILLVAVFANWITKPEFIYILTGTYILRTVLMMFYALYLYTPKFSFKLPHNFKDVIRYSLYIILAGSAGAIILDIDKIMIPDKDTFEKAAYYTVAVFIGSFIEAPGRAMTQILQPLTSQSLNENDSKEVESLYKKSSINLLLVGGLFFLLVNCNVAELFKVMPDKGYAGGELVVLMISAVKLYTMFLGNNTTIINNSQFYRISLPIGVGMAGMVYLLNRYFYFHIEMGTDGLALSTLISVGIFNTFKIWFVNNKFKMHPFSNKSWQMMMIILVLFGAFYFWDFNVPEITYKKFNIHPLLNIILKTLIILPVYLIIVFKLNISPQVNALYNRIKR</sequence>
<keyword evidence="8" id="KW-1185">Reference proteome</keyword>
<dbReference type="InterPro" id="IPR050833">
    <property type="entry name" value="Poly_Biosynth_Transport"/>
</dbReference>
<name>A0ABW3JSG6_9FLAO</name>
<feature type="transmembrane region" description="Helical" evidence="6">
    <location>
        <begin position="80"/>
        <end position="99"/>
    </location>
</feature>
<feature type="transmembrane region" description="Helical" evidence="6">
    <location>
        <begin position="156"/>
        <end position="174"/>
    </location>
</feature>
<feature type="transmembrane region" description="Helical" evidence="6">
    <location>
        <begin position="426"/>
        <end position="443"/>
    </location>
</feature>
<evidence type="ECO:0000256" key="4">
    <source>
        <dbReference type="ARBA" id="ARBA00022989"/>
    </source>
</evidence>
<evidence type="ECO:0000256" key="2">
    <source>
        <dbReference type="ARBA" id="ARBA00022475"/>
    </source>
</evidence>
<feature type="transmembrane region" description="Helical" evidence="6">
    <location>
        <begin position="361"/>
        <end position="379"/>
    </location>
</feature>
<keyword evidence="5 6" id="KW-0472">Membrane</keyword>
<dbReference type="PANTHER" id="PTHR30250:SF11">
    <property type="entry name" value="O-ANTIGEN TRANSPORTER-RELATED"/>
    <property type="match status" value="1"/>
</dbReference>
<dbReference type="Proteomes" id="UP001597062">
    <property type="component" value="Unassembled WGS sequence"/>
</dbReference>
<evidence type="ECO:0000256" key="5">
    <source>
        <dbReference type="ARBA" id="ARBA00023136"/>
    </source>
</evidence>
<feature type="transmembrane region" description="Helical" evidence="6">
    <location>
        <begin position="394"/>
        <end position="414"/>
    </location>
</feature>
<feature type="transmembrane region" description="Helical" evidence="6">
    <location>
        <begin position="179"/>
        <end position="200"/>
    </location>
</feature>
<evidence type="ECO:0000256" key="3">
    <source>
        <dbReference type="ARBA" id="ARBA00022692"/>
    </source>
</evidence>
<keyword evidence="3 6" id="KW-0812">Transmembrane</keyword>
<dbReference type="InterPro" id="IPR002797">
    <property type="entry name" value="Polysacc_synth"/>
</dbReference>
<protein>
    <submittedName>
        <fullName evidence="7">Lipopolysaccharide biosynthesis protein</fullName>
    </submittedName>
</protein>
<feature type="transmembrane region" description="Helical" evidence="6">
    <location>
        <begin position="329"/>
        <end position="349"/>
    </location>
</feature>
<feature type="transmembrane region" description="Helical" evidence="6">
    <location>
        <begin position="220"/>
        <end position="237"/>
    </location>
</feature>
<accession>A0ABW3JSG6</accession>
<gene>
    <name evidence="7" type="ORF">ACFQ1U_06230</name>
</gene>
<evidence type="ECO:0000313" key="8">
    <source>
        <dbReference type="Proteomes" id="UP001597062"/>
    </source>
</evidence>
<dbReference type="Pfam" id="PF01943">
    <property type="entry name" value="Polysacc_synt"/>
    <property type="match status" value="1"/>
</dbReference>
<keyword evidence="2" id="KW-1003">Cell membrane</keyword>
<feature type="transmembrane region" description="Helical" evidence="6">
    <location>
        <begin position="302"/>
        <end position="323"/>
    </location>
</feature>
<dbReference type="EMBL" id="JBHTJR010000031">
    <property type="protein sequence ID" value="MFD0992795.1"/>
    <property type="molecule type" value="Genomic_DNA"/>
</dbReference>
<dbReference type="PANTHER" id="PTHR30250">
    <property type="entry name" value="PST FAMILY PREDICTED COLANIC ACID TRANSPORTER"/>
    <property type="match status" value="1"/>
</dbReference>
<reference evidence="8" key="1">
    <citation type="journal article" date="2019" name="Int. J. Syst. Evol. Microbiol.">
        <title>The Global Catalogue of Microorganisms (GCM) 10K type strain sequencing project: providing services to taxonomists for standard genome sequencing and annotation.</title>
        <authorList>
            <consortium name="The Broad Institute Genomics Platform"/>
            <consortium name="The Broad Institute Genome Sequencing Center for Infectious Disease"/>
            <person name="Wu L."/>
            <person name="Ma J."/>
        </authorList>
    </citation>
    <scope>NUCLEOTIDE SEQUENCE [LARGE SCALE GENOMIC DNA]</scope>
    <source>
        <strain evidence="8">CCUG 60527</strain>
    </source>
</reference>
<evidence type="ECO:0000256" key="1">
    <source>
        <dbReference type="ARBA" id="ARBA00004651"/>
    </source>
</evidence>
<proteinExistence type="predicted"/>
<comment type="caution">
    <text evidence="7">The sequence shown here is derived from an EMBL/GenBank/DDBJ whole genome shotgun (WGS) entry which is preliminary data.</text>
</comment>
<evidence type="ECO:0000256" key="6">
    <source>
        <dbReference type="SAM" id="Phobius"/>
    </source>
</evidence>
<dbReference type="RefSeq" id="WP_386106441.1">
    <property type="nucleotide sequence ID" value="NZ_JBHTJR010000031.1"/>
</dbReference>
<feature type="transmembrane region" description="Helical" evidence="6">
    <location>
        <begin position="13"/>
        <end position="31"/>
    </location>
</feature>
<keyword evidence="4 6" id="KW-1133">Transmembrane helix</keyword>
<comment type="subcellular location">
    <subcellularLocation>
        <location evidence="1">Cell membrane</location>
        <topology evidence="1">Multi-pass membrane protein</topology>
    </subcellularLocation>
</comment>
<evidence type="ECO:0000313" key="7">
    <source>
        <dbReference type="EMBL" id="MFD0992795.1"/>
    </source>
</evidence>
<organism evidence="7 8">
    <name type="scientific">Tenacibaculum geojense</name>
    <dbReference type="NCBI Taxonomy" id="915352"/>
    <lineage>
        <taxon>Bacteria</taxon>
        <taxon>Pseudomonadati</taxon>
        <taxon>Bacteroidota</taxon>
        <taxon>Flavobacteriia</taxon>
        <taxon>Flavobacteriales</taxon>
        <taxon>Flavobacteriaceae</taxon>
        <taxon>Tenacibaculum</taxon>
    </lineage>
</organism>
<feature type="transmembrane region" description="Helical" evidence="6">
    <location>
        <begin position="463"/>
        <end position="483"/>
    </location>
</feature>
<feature type="transmembrane region" description="Helical" evidence="6">
    <location>
        <begin position="38"/>
        <end position="60"/>
    </location>
</feature>